<comment type="caution">
    <text evidence="1">The sequence shown here is derived from an EMBL/GenBank/DDBJ whole genome shotgun (WGS) entry which is preliminary data.</text>
</comment>
<organism evidence="1">
    <name type="scientific">marine sediment metagenome</name>
    <dbReference type="NCBI Taxonomy" id="412755"/>
    <lineage>
        <taxon>unclassified sequences</taxon>
        <taxon>metagenomes</taxon>
        <taxon>ecological metagenomes</taxon>
    </lineage>
</organism>
<protein>
    <submittedName>
        <fullName evidence="1">Uncharacterized protein</fullName>
    </submittedName>
</protein>
<evidence type="ECO:0000313" key="1">
    <source>
        <dbReference type="EMBL" id="GAJ20128.1"/>
    </source>
</evidence>
<name>X1URJ4_9ZZZZ</name>
<accession>X1URJ4</accession>
<dbReference type="EMBL" id="BARW01040741">
    <property type="protein sequence ID" value="GAJ20128.1"/>
    <property type="molecule type" value="Genomic_DNA"/>
</dbReference>
<gene>
    <name evidence="1" type="ORF">S12H4_61394</name>
</gene>
<feature type="non-terminal residue" evidence="1">
    <location>
        <position position="1"/>
    </location>
</feature>
<proteinExistence type="predicted"/>
<reference evidence="1" key="1">
    <citation type="journal article" date="2014" name="Front. Microbiol.">
        <title>High frequency of phylogenetically diverse reductive dehalogenase-homologous genes in deep subseafloor sedimentary metagenomes.</title>
        <authorList>
            <person name="Kawai M."/>
            <person name="Futagami T."/>
            <person name="Toyoda A."/>
            <person name="Takaki Y."/>
            <person name="Nishi S."/>
            <person name="Hori S."/>
            <person name="Arai W."/>
            <person name="Tsubouchi T."/>
            <person name="Morono Y."/>
            <person name="Uchiyama I."/>
            <person name="Ito T."/>
            <person name="Fujiyama A."/>
            <person name="Inagaki F."/>
            <person name="Takami H."/>
        </authorList>
    </citation>
    <scope>NUCLEOTIDE SEQUENCE</scope>
    <source>
        <strain evidence="1">Expedition CK06-06</strain>
    </source>
</reference>
<dbReference type="AlphaFoldDB" id="X1URJ4"/>
<sequence length="107" mass="12277">VKEQEDAKLLKDVLEIALNSYRAIFNRHTSLPDPKDIQKMQVYYDLSRLMNQPDMLEAQFLNAFDYISQATKKGDIIMIHGVNRLSLETLDILSGLGIRITHVQIGF</sequence>